<dbReference type="SUPFAM" id="SSF52172">
    <property type="entry name" value="CheY-like"/>
    <property type="match status" value="2"/>
</dbReference>
<feature type="domain" description="HPt" evidence="11">
    <location>
        <begin position="733"/>
        <end position="826"/>
    </location>
</feature>
<evidence type="ECO:0000259" key="11">
    <source>
        <dbReference type="PROSITE" id="PS50894"/>
    </source>
</evidence>
<dbReference type="SMART" id="SM00387">
    <property type="entry name" value="HATPase_c"/>
    <property type="match status" value="1"/>
</dbReference>
<evidence type="ECO:0000313" key="13">
    <source>
        <dbReference type="Proteomes" id="UP001189813"/>
    </source>
</evidence>
<dbReference type="PANTHER" id="PTHR43719:SF28">
    <property type="entry name" value="PEROXIDE STRESS-ACTIVATED HISTIDINE KINASE MAK1-RELATED"/>
    <property type="match status" value="1"/>
</dbReference>
<dbReference type="PANTHER" id="PTHR43719">
    <property type="entry name" value="TWO-COMPONENT HISTIDINE KINASE"/>
    <property type="match status" value="1"/>
</dbReference>
<comment type="catalytic activity">
    <reaction evidence="1">
        <text>ATP + protein L-histidine = ADP + protein N-phospho-L-histidine.</text>
        <dbReference type="EC" id="2.7.13.3"/>
    </reaction>
</comment>
<evidence type="ECO:0000259" key="10">
    <source>
        <dbReference type="PROSITE" id="PS50110"/>
    </source>
</evidence>
<evidence type="ECO:0000256" key="6">
    <source>
        <dbReference type="PROSITE-ProRule" id="PRU00110"/>
    </source>
</evidence>
<dbReference type="InterPro" id="IPR005467">
    <property type="entry name" value="His_kinase_dom"/>
</dbReference>
<dbReference type="InterPro" id="IPR011006">
    <property type="entry name" value="CheY-like_superfamily"/>
</dbReference>
<dbReference type="PROSITE" id="PS00758">
    <property type="entry name" value="ARGE_DAPE_CPG2_1"/>
    <property type="match status" value="1"/>
</dbReference>
<evidence type="ECO:0000256" key="5">
    <source>
        <dbReference type="ARBA" id="ARBA00023012"/>
    </source>
</evidence>
<keyword evidence="12" id="KW-0418">Kinase</keyword>
<feature type="domain" description="Response regulatory" evidence="10">
    <location>
        <begin position="573"/>
        <end position="691"/>
    </location>
</feature>
<dbReference type="PROSITE" id="PS50110">
    <property type="entry name" value="RESPONSE_REGULATORY"/>
    <property type="match status" value="2"/>
</dbReference>
<dbReference type="EMBL" id="CATZBU010000019">
    <property type="protein sequence ID" value="CAJ0808318.1"/>
    <property type="molecule type" value="Genomic_DNA"/>
</dbReference>
<dbReference type="Gene3D" id="1.20.120.160">
    <property type="entry name" value="HPT domain"/>
    <property type="match status" value="1"/>
</dbReference>
<feature type="domain" description="Response regulatory" evidence="10">
    <location>
        <begin position="438"/>
        <end position="556"/>
    </location>
</feature>
<dbReference type="InterPro" id="IPR004358">
    <property type="entry name" value="Sig_transdc_His_kin-like_C"/>
</dbReference>
<keyword evidence="8" id="KW-0812">Transmembrane</keyword>
<keyword evidence="5" id="KW-0902">Two-component regulatory system</keyword>
<reference evidence="12 13" key="1">
    <citation type="submission" date="2023-07" db="EMBL/GenBank/DDBJ databases">
        <authorList>
            <person name="Peeters C."/>
        </authorList>
    </citation>
    <scope>NUCLEOTIDE SEQUENCE [LARGE SCALE GENOMIC DNA]</scope>
    <source>
        <strain evidence="12 13">LMG 19083</strain>
    </source>
</reference>
<dbReference type="Gene3D" id="1.10.287.130">
    <property type="match status" value="1"/>
</dbReference>
<dbReference type="EC" id="2.7.13.3" evidence="2"/>
<evidence type="ECO:0000256" key="2">
    <source>
        <dbReference type="ARBA" id="ARBA00012438"/>
    </source>
</evidence>
<evidence type="ECO:0000259" key="9">
    <source>
        <dbReference type="PROSITE" id="PS50109"/>
    </source>
</evidence>
<evidence type="ECO:0000313" key="12">
    <source>
        <dbReference type="EMBL" id="CAJ0808318.1"/>
    </source>
</evidence>
<dbReference type="SMART" id="SM00448">
    <property type="entry name" value="REC"/>
    <property type="match status" value="2"/>
</dbReference>
<organism evidence="12 13">
    <name type="scientific">Ralstonia psammae</name>
    <dbReference type="NCBI Taxonomy" id="3058598"/>
    <lineage>
        <taxon>Bacteria</taxon>
        <taxon>Pseudomonadati</taxon>
        <taxon>Pseudomonadota</taxon>
        <taxon>Betaproteobacteria</taxon>
        <taxon>Burkholderiales</taxon>
        <taxon>Burkholderiaceae</taxon>
        <taxon>Ralstonia</taxon>
    </lineage>
</organism>
<sequence>MNYLQLLSSHYRDYHSHGRNTLKYAGVVGAIGYPLFYLVYTEILPQRYESLPVRLVATVLCVLLALRDRWPSHLQRWYLTYSYCVLLYCLPFFHVFMSLKNHGNLVLIADSFMAVFLLVLLTDWRNTVVMLLIGAGLGVLLYICTTRQPALPRDYVARLPTFVLIVVGGSLFKFSEKQLQTEKLRVATSLAGSIAHEMRNPLNQVQLGLDAMCNVLPTATATHTEQTLSTEQIDRLHFHLTRGQTAIHSGLQVISMILNEVHSKVPDANRAAYLWAASIVEKALADYSYENAQERQKIGVEIINDFVFKGEETLVVFVLFNLIKNALYYFKTHPEARLTLTVDQSLIRVRDTGPGIPKAMLARVFEPFLSIGKIGGTGLGLAYCRRTMRALGGEIRCHSAYGEYTEFILSFPSVSQAELDVHRQTIWQRAMLAMVDKRILVADDLPVERRMLRQKLNGLPAHVDEAESGLQVLDKMRQHQYDLILMDLNMPVLDGYATSVKIRCGEVPGQQSLPIIASTNESPNIAKLKATKAGMSGFVAKTCSRFDLVQALMQALERPIQTGCDPAMLAGKAVLLADDDPYGRLMVRTWLQKRGVQVAEAAHGQAVLDHLAAGARCDALILDLNMPGLDGLQTARAIRTRPSGYQQLPIIALTGHTDTATIESALTAGMDDFISKPIEAAALVQTLVRRLTVTAQTAEKLNAEATHARPNHPLPTPSDTPLLNCRRLQDLRQDGMLDEFVEDYLELVDPLLVRLEQGQATRDLKSVELAMHSLLGVSGNLGGMALHRLIRRIYEPVVAGRWPDDDDWLPQIQGLTKQTVHALRAMLASP</sequence>
<evidence type="ECO:0000256" key="1">
    <source>
        <dbReference type="ARBA" id="ARBA00000085"/>
    </source>
</evidence>
<feature type="modified residue" description="4-aspartylphosphate" evidence="7">
    <location>
        <position position="623"/>
    </location>
</feature>
<feature type="transmembrane region" description="Helical" evidence="8">
    <location>
        <begin position="155"/>
        <end position="175"/>
    </location>
</feature>
<keyword evidence="12" id="KW-0808">Transferase</keyword>
<evidence type="ECO:0000256" key="8">
    <source>
        <dbReference type="SAM" id="Phobius"/>
    </source>
</evidence>
<dbReference type="Gene3D" id="3.40.50.2300">
    <property type="match status" value="2"/>
</dbReference>
<dbReference type="InterPro" id="IPR036890">
    <property type="entry name" value="HATPase_C_sf"/>
</dbReference>
<dbReference type="SUPFAM" id="SSF55874">
    <property type="entry name" value="ATPase domain of HSP90 chaperone/DNA topoisomerase II/histidine kinase"/>
    <property type="match status" value="1"/>
</dbReference>
<accession>A0ABN9JG81</accession>
<keyword evidence="8" id="KW-0472">Membrane</keyword>
<evidence type="ECO:0000256" key="4">
    <source>
        <dbReference type="ARBA" id="ARBA00022801"/>
    </source>
</evidence>
<feature type="transmembrane region" description="Helical" evidence="8">
    <location>
        <begin position="128"/>
        <end position="143"/>
    </location>
</feature>
<dbReference type="Pfam" id="PF02518">
    <property type="entry name" value="HATPase_c"/>
    <property type="match status" value="1"/>
</dbReference>
<feature type="modified residue" description="4-aspartylphosphate" evidence="7">
    <location>
        <position position="487"/>
    </location>
</feature>
<dbReference type="CDD" id="cd17546">
    <property type="entry name" value="REC_hyHK_CKI1_RcsC-like"/>
    <property type="match status" value="2"/>
</dbReference>
<evidence type="ECO:0000256" key="3">
    <source>
        <dbReference type="ARBA" id="ARBA00022553"/>
    </source>
</evidence>
<dbReference type="InterPro" id="IPR003594">
    <property type="entry name" value="HATPase_dom"/>
</dbReference>
<feature type="transmembrane region" description="Helical" evidence="8">
    <location>
        <begin position="21"/>
        <end position="39"/>
    </location>
</feature>
<dbReference type="Pfam" id="PF00072">
    <property type="entry name" value="Response_reg"/>
    <property type="match status" value="2"/>
</dbReference>
<dbReference type="GO" id="GO:0004673">
    <property type="term" value="F:protein histidine kinase activity"/>
    <property type="evidence" value="ECO:0007669"/>
    <property type="project" value="UniProtKB-EC"/>
</dbReference>
<dbReference type="PROSITE" id="PS50109">
    <property type="entry name" value="HIS_KIN"/>
    <property type="match status" value="1"/>
</dbReference>
<protein>
    <recommendedName>
        <fullName evidence="2">histidine kinase</fullName>
        <ecNumber evidence="2">2.7.13.3</ecNumber>
    </recommendedName>
</protein>
<feature type="modified residue" description="Phosphohistidine" evidence="6">
    <location>
        <position position="772"/>
    </location>
</feature>
<keyword evidence="3 7" id="KW-0597">Phosphoprotein</keyword>
<dbReference type="InterPro" id="IPR050956">
    <property type="entry name" value="2C_system_His_kinase"/>
</dbReference>
<dbReference type="InterPro" id="IPR036641">
    <property type="entry name" value="HPT_dom_sf"/>
</dbReference>
<proteinExistence type="predicted"/>
<dbReference type="CDD" id="cd00075">
    <property type="entry name" value="HATPase"/>
    <property type="match status" value="1"/>
</dbReference>
<gene>
    <name evidence="12" type="primary">cqsS</name>
    <name evidence="12" type="ORF">LMG19083_04687</name>
</gene>
<dbReference type="RefSeq" id="WP_316669143.1">
    <property type="nucleotide sequence ID" value="NZ_CATZBU010000019.1"/>
</dbReference>
<feature type="transmembrane region" description="Helical" evidence="8">
    <location>
        <begin position="103"/>
        <end position="121"/>
    </location>
</feature>
<keyword evidence="13" id="KW-1185">Reference proteome</keyword>
<dbReference type="Proteomes" id="UP001189813">
    <property type="component" value="Unassembled WGS sequence"/>
</dbReference>
<dbReference type="InterPro" id="IPR001789">
    <property type="entry name" value="Sig_transdc_resp-reg_receiver"/>
</dbReference>
<evidence type="ECO:0000256" key="7">
    <source>
        <dbReference type="PROSITE-ProRule" id="PRU00169"/>
    </source>
</evidence>
<dbReference type="PRINTS" id="PR00344">
    <property type="entry name" value="BCTRLSENSOR"/>
</dbReference>
<comment type="caution">
    <text evidence="12">The sequence shown here is derived from an EMBL/GenBank/DDBJ whole genome shotgun (WGS) entry which is preliminary data.</text>
</comment>
<feature type="domain" description="Histidine kinase" evidence="9">
    <location>
        <begin position="193"/>
        <end position="415"/>
    </location>
</feature>
<dbReference type="PROSITE" id="PS50894">
    <property type="entry name" value="HPT"/>
    <property type="match status" value="1"/>
</dbReference>
<dbReference type="InterPro" id="IPR008207">
    <property type="entry name" value="Sig_transdc_His_kin_Hpt_dom"/>
</dbReference>
<dbReference type="Gene3D" id="3.30.565.10">
    <property type="entry name" value="Histidine kinase-like ATPase, C-terminal domain"/>
    <property type="match status" value="1"/>
</dbReference>
<dbReference type="InterPro" id="IPR001261">
    <property type="entry name" value="ArgE/DapE_CS"/>
</dbReference>
<name>A0ABN9JG81_9RALS</name>
<keyword evidence="4" id="KW-0378">Hydrolase</keyword>
<keyword evidence="8" id="KW-1133">Transmembrane helix</keyword>
<dbReference type="SUPFAM" id="SSF47226">
    <property type="entry name" value="Histidine-containing phosphotransfer domain, HPT domain"/>
    <property type="match status" value="1"/>
</dbReference>
<feature type="transmembrane region" description="Helical" evidence="8">
    <location>
        <begin position="78"/>
        <end position="97"/>
    </location>
</feature>